<reference evidence="2 3" key="1">
    <citation type="submission" date="2018-10" db="EMBL/GenBank/DDBJ databases">
        <title>Draft genome sequence of Bacillus salarius IM0101, isolated from a hypersaline soil in Inner Mongolia, China.</title>
        <authorList>
            <person name="Yamprayoonswat W."/>
            <person name="Boonvisut S."/>
            <person name="Jumpathong W."/>
            <person name="Sittihan S."/>
            <person name="Ruangsuj P."/>
            <person name="Wanthongcharoen S."/>
            <person name="Thongpramul N."/>
            <person name="Pimmason S."/>
            <person name="Yu B."/>
            <person name="Yasawong M."/>
        </authorList>
    </citation>
    <scope>NUCLEOTIDE SEQUENCE [LARGE SCALE GENOMIC DNA]</scope>
    <source>
        <strain evidence="2 3">IM0101</strain>
    </source>
</reference>
<dbReference type="RefSeq" id="WP_125562025.1">
    <property type="nucleotide sequence ID" value="NZ_RBVX01000055.1"/>
</dbReference>
<dbReference type="SUPFAM" id="SSF103084">
    <property type="entry name" value="Holliday junction resolvase RusA"/>
    <property type="match status" value="1"/>
</dbReference>
<gene>
    <name evidence="2" type="ORF">D7Z54_29855</name>
</gene>
<keyword evidence="3" id="KW-1185">Reference proteome</keyword>
<sequence>MGIKEIPEVKKQELIEKYGDFWEFSGEAAEFMYGKHENVVVNEVETRRSLETELVYINDHLTSNTRMHVYLLQRFEKLLRLLERDDEAYETKIENTKLDEPKFQCDTGRESYYFWMEMNHLLPKMKKTFQLKEYQELRDFYIPRIIASLREVRPSSPLNKTLIVIKQNIENQRLFDIDNRFRSFVLDALVGAKIIKNDDIDNVIILEKSIRKKNAPSTEVYVVPEKFAPRFINDYQLLNC</sequence>
<dbReference type="EMBL" id="RBVX01000055">
    <property type="protein sequence ID" value="RSL29689.1"/>
    <property type="molecule type" value="Genomic_DNA"/>
</dbReference>
<evidence type="ECO:0000256" key="1">
    <source>
        <dbReference type="SAM" id="Coils"/>
    </source>
</evidence>
<dbReference type="Proteomes" id="UP000275076">
    <property type="component" value="Unassembled WGS sequence"/>
</dbReference>
<dbReference type="OrthoDB" id="2476074at2"/>
<protein>
    <submittedName>
        <fullName evidence="2">Uncharacterized protein</fullName>
    </submittedName>
</protein>
<organism evidence="2 3">
    <name type="scientific">Salibacterium salarium</name>
    <dbReference type="NCBI Taxonomy" id="284579"/>
    <lineage>
        <taxon>Bacteria</taxon>
        <taxon>Bacillati</taxon>
        <taxon>Bacillota</taxon>
        <taxon>Bacilli</taxon>
        <taxon>Bacillales</taxon>
        <taxon>Bacillaceae</taxon>
    </lineage>
</organism>
<dbReference type="Gene3D" id="3.30.1330.70">
    <property type="entry name" value="Holliday junction resolvase RusA"/>
    <property type="match status" value="1"/>
</dbReference>
<feature type="coiled-coil region" evidence="1">
    <location>
        <begin position="72"/>
        <end position="99"/>
    </location>
</feature>
<keyword evidence="1" id="KW-0175">Coiled coil</keyword>
<proteinExistence type="predicted"/>
<dbReference type="GO" id="GO:0006310">
    <property type="term" value="P:DNA recombination"/>
    <property type="evidence" value="ECO:0007669"/>
    <property type="project" value="InterPro"/>
</dbReference>
<dbReference type="GO" id="GO:0006281">
    <property type="term" value="P:DNA repair"/>
    <property type="evidence" value="ECO:0007669"/>
    <property type="project" value="InterPro"/>
</dbReference>
<dbReference type="GO" id="GO:0000287">
    <property type="term" value="F:magnesium ion binding"/>
    <property type="evidence" value="ECO:0007669"/>
    <property type="project" value="InterPro"/>
</dbReference>
<dbReference type="AlphaFoldDB" id="A0A428MU80"/>
<evidence type="ECO:0000313" key="2">
    <source>
        <dbReference type="EMBL" id="RSL29689.1"/>
    </source>
</evidence>
<comment type="caution">
    <text evidence="2">The sequence shown here is derived from an EMBL/GenBank/DDBJ whole genome shotgun (WGS) entry which is preliminary data.</text>
</comment>
<accession>A0A428MU80</accession>
<evidence type="ECO:0000313" key="3">
    <source>
        <dbReference type="Proteomes" id="UP000275076"/>
    </source>
</evidence>
<name>A0A428MU80_9BACI</name>
<dbReference type="InterPro" id="IPR036614">
    <property type="entry name" value="RusA-like_sf"/>
</dbReference>